<evidence type="ECO:0008006" key="3">
    <source>
        <dbReference type="Google" id="ProtNLM"/>
    </source>
</evidence>
<dbReference type="Proteomes" id="UP001576784">
    <property type="component" value="Unassembled WGS sequence"/>
</dbReference>
<evidence type="ECO:0000313" key="2">
    <source>
        <dbReference type="Proteomes" id="UP001576784"/>
    </source>
</evidence>
<gene>
    <name evidence="1" type="ORF">ACE1CI_17235</name>
</gene>
<dbReference type="RefSeq" id="WP_413264299.1">
    <property type="nucleotide sequence ID" value="NZ_JBHFNR010000121.1"/>
</dbReference>
<proteinExistence type="predicted"/>
<name>A0ABV4XSF8_9CYAN</name>
<accession>A0ABV4XSF8</accession>
<reference evidence="1 2" key="1">
    <citation type="submission" date="2024-09" db="EMBL/GenBank/DDBJ databases">
        <title>Floridaenema gen nov. (Aerosakkonemataceae, Aerosakkonematales ord. nov., Cyanobacteria) from benthic tropical and subtropical fresh waters, with the description of four new species.</title>
        <authorList>
            <person name="Moretto J.A."/>
            <person name="Berthold D.E."/>
            <person name="Lefler F.W."/>
            <person name="Huang I.-S."/>
            <person name="Laughinghouse H. IV."/>
        </authorList>
    </citation>
    <scope>NUCLEOTIDE SEQUENCE [LARGE SCALE GENOMIC DNA]</scope>
    <source>
        <strain evidence="1 2">BLCC-F50</strain>
    </source>
</reference>
<protein>
    <recommendedName>
        <fullName evidence="3">Homing endonuclease LAGLIDADG domain-containing protein</fullName>
    </recommendedName>
</protein>
<keyword evidence="2" id="KW-1185">Reference proteome</keyword>
<organism evidence="1 2">
    <name type="scientific">Floridaenema flaviceps BLCC-F50</name>
    <dbReference type="NCBI Taxonomy" id="3153642"/>
    <lineage>
        <taxon>Bacteria</taxon>
        <taxon>Bacillati</taxon>
        <taxon>Cyanobacteriota</taxon>
        <taxon>Cyanophyceae</taxon>
        <taxon>Oscillatoriophycideae</taxon>
        <taxon>Aerosakkonematales</taxon>
        <taxon>Aerosakkonemataceae</taxon>
        <taxon>Floridanema</taxon>
        <taxon>Floridanema flaviceps</taxon>
    </lineage>
</organism>
<sequence length="111" mass="12657">MTGYFDGDGCVSLIEKGRGLRINLTFVGTLEMMVWIQKLCDQIAPPISGREGSQARAKERIAIYGVSGRRAEIIARKVLTLKIPKLARKWDKIIQRFLDLKDKKYTQLTLF</sequence>
<comment type="caution">
    <text evidence="1">The sequence shown here is derived from an EMBL/GenBank/DDBJ whole genome shotgun (WGS) entry which is preliminary data.</text>
</comment>
<evidence type="ECO:0000313" key="1">
    <source>
        <dbReference type="EMBL" id="MFB2894654.1"/>
    </source>
</evidence>
<dbReference type="EMBL" id="JBHFNR010000121">
    <property type="protein sequence ID" value="MFB2894654.1"/>
    <property type="molecule type" value="Genomic_DNA"/>
</dbReference>